<keyword evidence="3" id="KW-1185">Reference proteome</keyword>
<protein>
    <submittedName>
        <fullName evidence="2">Uncharacterized protein</fullName>
    </submittedName>
</protein>
<evidence type="ECO:0000313" key="2">
    <source>
        <dbReference type="EMBL" id="BCA88589.1"/>
    </source>
</evidence>
<keyword evidence="1" id="KW-0472">Membrane</keyword>
<accession>A0A6F8SK87</accession>
<organism evidence="2 3">
    <name type="scientific">Adlercreutzia hattorii</name>
    <dbReference type="NCBI Taxonomy" id="2707299"/>
    <lineage>
        <taxon>Bacteria</taxon>
        <taxon>Bacillati</taxon>
        <taxon>Actinomycetota</taxon>
        <taxon>Coriobacteriia</taxon>
        <taxon>Eggerthellales</taxon>
        <taxon>Eggerthellaceae</taxon>
        <taxon>Adlercreutzia</taxon>
    </lineage>
</organism>
<dbReference type="RefSeq" id="WP_173112848.1">
    <property type="nucleotide sequence ID" value="NZ_AP022829.1"/>
</dbReference>
<gene>
    <name evidence="2" type="ORF">ADCFC_10870</name>
</gene>
<feature type="transmembrane region" description="Helical" evidence="1">
    <location>
        <begin position="12"/>
        <end position="32"/>
    </location>
</feature>
<dbReference type="AlphaFoldDB" id="A0A6F8SK87"/>
<dbReference type="EMBL" id="AP022829">
    <property type="protein sequence ID" value="BCA88589.1"/>
    <property type="molecule type" value="Genomic_DNA"/>
</dbReference>
<evidence type="ECO:0000256" key="1">
    <source>
        <dbReference type="SAM" id="Phobius"/>
    </source>
</evidence>
<feature type="transmembrane region" description="Helical" evidence="1">
    <location>
        <begin position="63"/>
        <end position="82"/>
    </location>
</feature>
<reference evidence="3" key="1">
    <citation type="journal article" date="2020" name="Microbiol. Resour. Announc.">
        <title>Complete Genome Sequence of Adlercreutzia sp. Strain 8CFCBH1, a Potent Producer of Equol, Isolated from Healthy Japanese Feces.</title>
        <authorList>
            <person name="Ogata Y."/>
            <person name="Sakamoto M."/>
            <person name="Ohkuma M."/>
            <person name="Hattori M."/>
            <person name="Suda W."/>
        </authorList>
    </citation>
    <scope>NUCLEOTIDE SEQUENCE [LARGE SCALE GENOMIC DNA]</scope>
    <source>
        <strain evidence="3">8CFCBH1</strain>
    </source>
</reference>
<dbReference type="KEGG" id="ahat:ADCFC_12080"/>
<keyword evidence="1" id="KW-0812">Transmembrane</keyword>
<evidence type="ECO:0000313" key="3">
    <source>
        <dbReference type="Proteomes" id="UP000501727"/>
    </source>
</evidence>
<sequence length="244" mass="26878">MITDLMIHYTSPLWLLSTALELGLLVLFLRPLERRRDNLTRSFALLAVLAVLWHGNHLLHFDFAFDFLVNIALVTGFIALVGRTRRGQALYLACVFLLCTEIGKIVAVDVLLTEKRRQCLSAGIRPTFFVDGSRLGFINDFDLCTLIGNAADNAIEATSQLPLGEARESSWCPCRPRLESARGSELPRALPLEARVHLMARRVVGGGGGEHGLLGCRSLRPINFTPSGHPRLRAAASHKLGLCD</sequence>
<dbReference type="Proteomes" id="UP000501727">
    <property type="component" value="Chromosome"/>
</dbReference>
<feature type="transmembrane region" description="Helical" evidence="1">
    <location>
        <begin position="39"/>
        <end position="57"/>
    </location>
</feature>
<keyword evidence="1" id="KW-1133">Transmembrane helix</keyword>
<name>A0A6F8SK87_9ACTN</name>
<proteinExistence type="predicted"/>
<reference evidence="3" key="2">
    <citation type="submission" date="2020-03" db="EMBL/GenBank/DDBJ databases">
        <title>Complete Genome Sequence of Adlercreutzia sp. strain 8CFCBH1 Producing Equol, Isolated from Healthy Japanese Feces.</title>
        <authorList>
            <person name="Ogata Y."/>
            <person name="Sakamoto M."/>
            <person name="Ohkuma M."/>
            <person name="Hattori M."/>
            <person name="Suda W."/>
        </authorList>
    </citation>
    <scope>NUCLEOTIDE SEQUENCE [LARGE SCALE GENOMIC DNA]</scope>
    <source>
        <strain evidence="3">8CFCBH1</strain>
    </source>
</reference>
<feature type="transmembrane region" description="Helical" evidence="1">
    <location>
        <begin position="89"/>
        <end position="112"/>
    </location>
</feature>